<dbReference type="GO" id="GO:0016020">
    <property type="term" value="C:membrane"/>
    <property type="evidence" value="ECO:0007669"/>
    <property type="project" value="UniProtKB-SubCell"/>
</dbReference>
<dbReference type="InterPro" id="IPR020846">
    <property type="entry name" value="MFS_dom"/>
</dbReference>
<feature type="transmembrane region" description="Helical" evidence="6">
    <location>
        <begin position="484"/>
        <end position="503"/>
    </location>
</feature>
<dbReference type="InterPro" id="IPR036259">
    <property type="entry name" value="MFS_trans_sf"/>
</dbReference>
<evidence type="ECO:0000256" key="4">
    <source>
        <dbReference type="ARBA" id="ARBA00022989"/>
    </source>
</evidence>
<evidence type="ECO:0000256" key="6">
    <source>
        <dbReference type="SAM" id="Phobius"/>
    </source>
</evidence>
<evidence type="ECO:0000256" key="5">
    <source>
        <dbReference type="ARBA" id="ARBA00023136"/>
    </source>
</evidence>
<keyword evidence="2" id="KW-0813">Transport</keyword>
<feature type="transmembrane region" description="Helical" evidence="6">
    <location>
        <begin position="253"/>
        <end position="275"/>
    </location>
</feature>
<dbReference type="FunFam" id="1.20.1250.20:FF:000013">
    <property type="entry name" value="MFS general substrate transporter"/>
    <property type="match status" value="1"/>
</dbReference>
<dbReference type="Gene3D" id="1.20.1250.20">
    <property type="entry name" value="MFS general substrate transporter like domains"/>
    <property type="match status" value="2"/>
</dbReference>
<name>A0A238FM38_9BASI</name>
<dbReference type="PANTHER" id="PTHR43791">
    <property type="entry name" value="PERMEASE-RELATED"/>
    <property type="match status" value="1"/>
</dbReference>
<sequence>MMSMRCPQIPLALYLIPARPSTCWTCHLKLGSTLGALQSGQLEKKPMSSPRLGRRSCNFTKVSELDSIALEGHAAADTHGHSLIAINEKAEAALRWKLDLHILPVVAIHYLLCARLAGLEADLNMTGTYDYNVFLSSIYMAFVSFSLLSNYLCKIVGPATFIPVLSLLFGLFSLAMAFVQTFRAGVAMRFLLGMAEVGCFPGIAYYLSRWYRKDELGFRLAMYVVCTPLAGAFGGLLASGLLRVPSFGPIHTWRMIFFAEGLLTIVIAAGSFFFLADRPETANWLTAEEKALCAARTKSENVGALVVVDELKSKVFFEGMFNLTSILGGLLFMCDNLIVQGLGFYLPSIVQEIFPGMSTVSHQIRTVPPYLVVVSTAILLPYLSWKTKKRALWMSLTAPVMIVGYALFVVSDDATVRYGACFLIASGCFALVSSCNTWSAINTTSDTARAGAISMTVLGGNLGGLLSTWTYLPQYVPHQLPGNIINLGASCLLLILTLVLWGWQHRQNTLRNRGHMDHILDGKSPEEIAMLGTRHPAFRYRQ</sequence>
<dbReference type="EMBL" id="FMSP01000008">
    <property type="protein sequence ID" value="SCV72258.1"/>
    <property type="molecule type" value="Genomic_DNA"/>
</dbReference>
<reference evidence="9" key="1">
    <citation type="submission" date="2016-09" db="EMBL/GenBank/DDBJ databases">
        <authorList>
            <person name="Jeantristanb JTB J.-T."/>
            <person name="Ricardo R."/>
        </authorList>
    </citation>
    <scope>NUCLEOTIDE SEQUENCE [LARGE SCALE GENOMIC DNA]</scope>
</reference>
<organism evidence="8 9">
    <name type="scientific">Microbotryum intermedium</name>
    <dbReference type="NCBI Taxonomy" id="269621"/>
    <lineage>
        <taxon>Eukaryota</taxon>
        <taxon>Fungi</taxon>
        <taxon>Dikarya</taxon>
        <taxon>Basidiomycota</taxon>
        <taxon>Pucciniomycotina</taxon>
        <taxon>Microbotryomycetes</taxon>
        <taxon>Microbotryales</taxon>
        <taxon>Microbotryaceae</taxon>
        <taxon>Microbotryum</taxon>
    </lineage>
</organism>
<proteinExistence type="predicted"/>
<dbReference type="PROSITE" id="PS50850">
    <property type="entry name" value="MFS"/>
    <property type="match status" value="1"/>
</dbReference>
<dbReference type="SUPFAM" id="SSF103473">
    <property type="entry name" value="MFS general substrate transporter"/>
    <property type="match status" value="1"/>
</dbReference>
<feature type="transmembrane region" description="Helical" evidence="6">
    <location>
        <begin position="220"/>
        <end position="241"/>
    </location>
</feature>
<feature type="transmembrane region" description="Helical" evidence="6">
    <location>
        <begin position="160"/>
        <end position="180"/>
    </location>
</feature>
<dbReference type="Proteomes" id="UP000198372">
    <property type="component" value="Unassembled WGS sequence"/>
</dbReference>
<feature type="transmembrane region" description="Helical" evidence="6">
    <location>
        <begin position="98"/>
        <end position="119"/>
    </location>
</feature>
<evidence type="ECO:0000313" key="9">
    <source>
        <dbReference type="Proteomes" id="UP000198372"/>
    </source>
</evidence>
<comment type="subcellular location">
    <subcellularLocation>
        <location evidence="1">Membrane</location>
        <topology evidence="1">Multi-pass membrane protein</topology>
    </subcellularLocation>
</comment>
<dbReference type="AlphaFoldDB" id="A0A238FM38"/>
<feature type="domain" description="Major facilitator superfamily (MFS) profile" evidence="7">
    <location>
        <begin position="85"/>
        <end position="506"/>
    </location>
</feature>
<feature type="transmembrane region" description="Helical" evidence="6">
    <location>
        <begin position="392"/>
        <end position="410"/>
    </location>
</feature>
<feature type="transmembrane region" description="Helical" evidence="6">
    <location>
        <begin position="321"/>
        <end position="347"/>
    </location>
</feature>
<dbReference type="InterPro" id="IPR011701">
    <property type="entry name" value="MFS"/>
</dbReference>
<dbReference type="STRING" id="269621.A0A238FM38"/>
<evidence type="ECO:0000256" key="2">
    <source>
        <dbReference type="ARBA" id="ARBA00022448"/>
    </source>
</evidence>
<keyword evidence="5 6" id="KW-0472">Membrane</keyword>
<feature type="transmembrane region" description="Helical" evidence="6">
    <location>
        <begin position="186"/>
        <end position="208"/>
    </location>
</feature>
<feature type="transmembrane region" description="Helical" evidence="6">
    <location>
        <begin position="131"/>
        <end position="153"/>
    </location>
</feature>
<dbReference type="Pfam" id="PF07690">
    <property type="entry name" value="MFS_1"/>
    <property type="match status" value="1"/>
</dbReference>
<feature type="transmembrane region" description="Helical" evidence="6">
    <location>
        <begin position="416"/>
        <end position="438"/>
    </location>
</feature>
<protein>
    <submittedName>
        <fullName evidence="8">BQ2448_4952 protein</fullName>
    </submittedName>
</protein>
<evidence type="ECO:0000313" key="8">
    <source>
        <dbReference type="EMBL" id="SCV72258.1"/>
    </source>
</evidence>
<feature type="transmembrane region" description="Helical" evidence="6">
    <location>
        <begin position="367"/>
        <end position="385"/>
    </location>
</feature>
<keyword evidence="3 6" id="KW-0812">Transmembrane</keyword>
<gene>
    <name evidence="8" type="ORF">BQ2448_4952</name>
</gene>
<keyword evidence="9" id="KW-1185">Reference proteome</keyword>
<keyword evidence="4 6" id="KW-1133">Transmembrane helix</keyword>
<dbReference type="GO" id="GO:0022857">
    <property type="term" value="F:transmembrane transporter activity"/>
    <property type="evidence" value="ECO:0007669"/>
    <property type="project" value="InterPro"/>
</dbReference>
<accession>A0A238FM38</accession>
<dbReference type="PANTHER" id="PTHR43791:SF48">
    <property type="entry name" value="TRANSPORTER, PUTATIVE (AFU_ORTHOLOGUE AFUA_4G01000)-RELATED"/>
    <property type="match status" value="1"/>
</dbReference>
<evidence type="ECO:0000259" key="7">
    <source>
        <dbReference type="PROSITE" id="PS50850"/>
    </source>
</evidence>
<feature type="transmembrane region" description="Helical" evidence="6">
    <location>
        <begin position="450"/>
        <end position="472"/>
    </location>
</feature>
<dbReference type="OrthoDB" id="2962993at2759"/>
<evidence type="ECO:0000256" key="1">
    <source>
        <dbReference type="ARBA" id="ARBA00004141"/>
    </source>
</evidence>
<evidence type="ECO:0000256" key="3">
    <source>
        <dbReference type="ARBA" id="ARBA00022692"/>
    </source>
</evidence>